<evidence type="ECO:0000313" key="2">
    <source>
        <dbReference type="EMBL" id="KAJ8878536.1"/>
    </source>
</evidence>
<dbReference type="Proteomes" id="UP001159363">
    <property type="component" value="Chromosome 6"/>
</dbReference>
<protein>
    <recommendedName>
        <fullName evidence="1">DDE-1 domain-containing protein</fullName>
    </recommendedName>
</protein>
<keyword evidence="3" id="KW-1185">Reference proteome</keyword>
<dbReference type="Pfam" id="PF03184">
    <property type="entry name" value="DDE_1"/>
    <property type="match status" value="1"/>
</dbReference>
<organism evidence="2 3">
    <name type="scientific">Dryococelus australis</name>
    <dbReference type="NCBI Taxonomy" id="614101"/>
    <lineage>
        <taxon>Eukaryota</taxon>
        <taxon>Metazoa</taxon>
        <taxon>Ecdysozoa</taxon>
        <taxon>Arthropoda</taxon>
        <taxon>Hexapoda</taxon>
        <taxon>Insecta</taxon>
        <taxon>Pterygota</taxon>
        <taxon>Neoptera</taxon>
        <taxon>Polyneoptera</taxon>
        <taxon>Phasmatodea</taxon>
        <taxon>Verophasmatodea</taxon>
        <taxon>Anareolatae</taxon>
        <taxon>Phasmatidae</taxon>
        <taxon>Eurycanthinae</taxon>
        <taxon>Dryococelus</taxon>
    </lineage>
</organism>
<sequence>MFENLLSENNLFGDPVRIHNADETGLQLNNRPEKILIMKGKRNVTSVTAKERGDTVNVLARVSATDVFLPPFVIFQGKNLKQEFRDNLPPGSVVFVSDSGYITIELFQKFLEHFVTHKPQGKNANLLVLDGHSTHVSDLDTL</sequence>
<feature type="domain" description="DDE-1" evidence="1">
    <location>
        <begin position="62"/>
        <end position="136"/>
    </location>
</feature>
<comment type="caution">
    <text evidence="2">The sequence shown here is derived from an EMBL/GenBank/DDBJ whole genome shotgun (WGS) entry which is preliminary data.</text>
</comment>
<gene>
    <name evidence="2" type="ORF">PR048_019114</name>
</gene>
<name>A0ABQ9H2K7_9NEOP</name>
<evidence type="ECO:0000259" key="1">
    <source>
        <dbReference type="Pfam" id="PF03184"/>
    </source>
</evidence>
<proteinExistence type="predicted"/>
<evidence type="ECO:0000313" key="3">
    <source>
        <dbReference type="Proteomes" id="UP001159363"/>
    </source>
</evidence>
<reference evidence="2 3" key="1">
    <citation type="submission" date="2023-02" db="EMBL/GenBank/DDBJ databases">
        <title>LHISI_Scaffold_Assembly.</title>
        <authorList>
            <person name="Stuart O.P."/>
            <person name="Cleave R."/>
            <person name="Magrath M.J.L."/>
            <person name="Mikheyev A.S."/>
        </authorList>
    </citation>
    <scope>NUCLEOTIDE SEQUENCE [LARGE SCALE GENOMIC DNA]</scope>
    <source>
        <strain evidence="2">Daus_M_001</strain>
        <tissue evidence="2">Leg muscle</tissue>
    </source>
</reference>
<accession>A0ABQ9H2K7</accession>
<dbReference type="InterPro" id="IPR004875">
    <property type="entry name" value="DDE_SF_endonuclease_dom"/>
</dbReference>
<dbReference type="EMBL" id="JARBHB010000007">
    <property type="protein sequence ID" value="KAJ8878536.1"/>
    <property type="molecule type" value="Genomic_DNA"/>
</dbReference>